<dbReference type="RefSeq" id="XP_016588368.1">
    <property type="nucleotide sequence ID" value="XM_016735562.1"/>
</dbReference>
<keyword evidence="5" id="KW-0862">Zinc</keyword>
<feature type="transmembrane region" description="Helical" evidence="9">
    <location>
        <begin position="236"/>
        <end position="254"/>
    </location>
</feature>
<reference evidence="12 13" key="1">
    <citation type="journal article" date="2014" name="BMC Genomics">
        <title>Comparative genomics of the major fungal agents of human and animal Sporotrichosis: Sporothrix schenckii and Sporothrix brasiliensis.</title>
        <authorList>
            <person name="Teixeira M.M."/>
            <person name="de Almeida L.G."/>
            <person name="Kubitschek-Barreira P."/>
            <person name="Alves F.L."/>
            <person name="Kioshima E.S."/>
            <person name="Abadio A.K."/>
            <person name="Fernandes L."/>
            <person name="Derengowski L.S."/>
            <person name="Ferreira K.S."/>
            <person name="Souza R.C."/>
            <person name="Ruiz J.C."/>
            <person name="de Andrade N.C."/>
            <person name="Paes H.C."/>
            <person name="Nicola A.M."/>
            <person name="Albuquerque P."/>
            <person name="Gerber A.L."/>
            <person name="Martins V.P."/>
            <person name="Peconick L.D."/>
            <person name="Neto A.V."/>
            <person name="Chaucanez C.B."/>
            <person name="Silva P.A."/>
            <person name="Cunha O.L."/>
            <person name="de Oliveira F.F."/>
            <person name="dos Santos T.C."/>
            <person name="Barros A.L."/>
            <person name="Soares M.A."/>
            <person name="de Oliveira L.M."/>
            <person name="Marini M.M."/>
            <person name="Villalobos-Duno H."/>
            <person name="Cunha M.M."/>
            <person name="de Hoog S."/>
            <person name="da Silveira J.F."/>
            <person name="Henrissat B."/>
            <person name="Nino-Vega G.A."/>
            <person name="Cisalpino P.S."/>
            <person name="Mora-Montes H.M."/>
            <person name="Almeida S.R."/>
            <person name="Stajich J.E."/>
            <person name="Lopes-Bezerra L.M."/>
            <person name="Vasconcelos A.T."/>
            <person name="Felipe M.S."/>
        </authorList>
    </citation>
    <scope>NUCLEOTIDE SEQUENCE [LARGE SCALE GENOMIC DNA]</scope>
    <source>
        <strain evidence="12 13">1099-18</strain>
    </source>
</reference>
<gene>
    <name evidence="12" type="ORF">SPSK_08980</name>
</gene>
<dbReference type="InterPro" id="IPR027469">
    <property type="entry name" value="Cation_efflux_TMD_sf"/>
</dbReference>
<evidence type="ECO:0000256" key="4">
    <source>
        <dbReference type="ARBA" id="ARBA00022692"/>
    </source>
</evidence>
<dbReference type="Pfam" id="PF16916">
    <property type="entry name" value="ZT_dimer"/>
    <property type="match status" value="1"/>
</dbReference>
<accession>A0A0F2M7S7</accession>
<dbReference type="NCBIfam" id="TIGR01297">
    <property type="entry name" value="CDF"/>
    <property type="match status" value="1"/>
</dbReference>
<evidence type="ECO:0000313" key="13">
    <source>
        <dbReference type="Proteomes" id="UP000033710"/>
    </source>
</evidence>
<evidence type="ECO:0000256" key="3">
    <source>
        <dbReference type="ARBA" id="ARBA00022448"/>
    </source>
</evidence>
<evidence type="ECO:0000259" key="11">
    <source>
        <dbReference type="Pfam" id="PF16916"/>
    </source>
</evidence>
<feature type="compositionally biased region" description="Low complexity" evidence="8">
    <location>
        <begin position="419"/>
        <end position="439"/>
    </location>
</feature>
<evidence type="ECO:0000256" key="8">
    <source>
        <dbReference type="SAM" id="MobiDB-lite"/>
    </source>
</evidence>
<dbReference type="SUPFAM" id="SSF161111">
    <property type="entry name" value="Cation efflux protein transmembrane domain-like"/>
    <property type="match status" value="1"/>
</dbReference>
<dbReference type="KEGG" id="ssck:SPSK_08980"/>
<evidence type="ECO:0000259" key="10">
    <source>
        <dbReference type="Pfam" id="PF01545"/>
    </source>
</evidence>
<evidence type="ECO:0000256" key="1">
    <source>
        <dbReference type="ARBA" id="ARBA00004141"/>
    </source>
</evidence>
<keyword evidence="6 9" id="KW-1133">Transmembrane helix</keyword>
<dbReference type="InterPro" id="IPR002524">
    <property type="entry name" value="Cation_efflux"/>
</dbReference>
<evidence type="ECO:0000256" key="7">
    <source>
        <dbReference type="ARBA" id="ARBA00023136"/>
    </source>
</evidence>
<organism evidence="12 13">
    <name type="scientific">Sporothrix schenckii 1099-18</name>
    <dbReference type="NCBI Taxonomy" id="1397361"/>
    <lineage>
        <taxon>Eukaryota</taxon>
        <taxon>Fungi</taxon>
        <taxon>Dikarya</taxon>
        <taxon>Ascomycota</taxon>
        <taxon>Pezizomycotina</taxon>
        <taxon>Sordariomycetes</taxon>
        <taxon>Sordariomycetidae</taxon>
        <taxon>Ophiostomatales</taxon>
        <taxon>Ophiostomataceae</taxon>
        <taxon>Sporothrix</taxon>
    </lineage>
</organism>
<dbReference type="SUPFAM" id="SSF160240">
    <property type="entry name" value="Cation efflux protein cytoplasmic domain-like"/>
    <property type="match status" value="1"/>
</dbReference>
<evidence type="ECO:0000256" key="2">
    <source>
        <dbReference type="ARBA" id="ARBA00008873"/>
    </source>
</evidence>
<evidence type="ECO:0000313" key="12">
    <source>
        <dbReference type="EMBL" id="KJR85692.1"/>
    </source>
</evidence>
<dbReference type="GO" id="GO:0005385">
    <property type="term" value="F:zinc ion transmembrane transporter activity"/>
    <property type="evidence" value="ECO:0007669"/>
    <property type="project" value="TreeGrafter"/>
</dbReference>
<comment type="caution">
    <text evidence="12">The sequence shown here is derived from an EMBL/GenBank/DDBJ whole genome shotgun (WGS) entry which is preliminary data.</text>
</comment>
<feature type="transmembrane region" description="Helical" evidence="9">
    <location>
        <begin position="83"/>
        <end position="104"/>
    </location>
</feature>
<dbReference type="InterPro" id="IPR036837">
    <property type="entry name" value="Cation_efflux_CTD_sf"/>
</dbReference>
<dbReference type="GO" id="GO:0016020">
    <property type="term" value="C:membrane"/>
    <property type="evidence" value="ECO:0007669"/>
    <property type="project" value="UniProtKB-SubCell"/>
</dbReference>
<comment type="subcellular location">
    <subcellularLocation>
        <location evidence="1">Membrane</location>
        <topology evidence="1">Multi-pass membrane protein</topology>
    </subcellularLocation>
</comment>
<evidence type="ECO:0000256" key="9">
    <source>
        <dbReference type="SAM" id="Phobius"/>
    </source>
</evidence>
<keyword evidence="4 9" id="KW-0812">Transmembrane</keyword>
<dbReference type="Pfam" id="PF01545">
    <property type="entry name" value="Cation_efflux"/>
    <property type="match status" value="1"/>
</dbReference>
<dbReference type="GO" id="GO:0006882">
    <property type="term" value="P:intracellular zinc ion homeostasis"/>
    <property type="evidence" value="ECO:0007669"/>
    <property type="project" value="TreeGrafter"/>
</dbReference>
<comment type="similarity">
    <text evidence="2">Belongs to the cation diffusion facilitator (CDF) transporter (TC 2.A.4) family. SLC30A subfamily.</text>
</comment>
<feature type="domain" description="Cation efflux protein cytoplasmic" evidence="11">
    <location>
        <begin position="266"/>
        <end position="340"/>
    </location>
</feature>
<dbReference type="PANTHER" id="PTHR45820">
    <property type="entry name" value="FI23527P1"/>
    <property type="match status" value="1"/>
</dbReference>
<keyword evidence="3" id="KW-0813">Transport</keyword>
<keyword evidence="7 9" id="KW-0472">Membrane</keyword>
<protein>
    <submittedName>
        <fullName evidence="12">Cation efflux system protein, CDF family</fullName>
    </submittedName>
</protein>
<dbReference type="Gene3D" id="1.20.1510.10">
    <property type="entry name" value="Cation efflux protein transmembrane domain"/>
    <property type="match status" value="1"/>
</dbReference>
<dbReference type="VEuPathDB" id="FungiDB:SPSK_08980"/>
<reference evidence="12 13" key="2">
    <citation type="journal article" date="2015" name="Eukaryot. Cell">
        <title>Asexual propagation of a virulent clone complex in a human and feline outbreak of sporotrichosis.</title>
        <authorList>
            <person name="Teixeira Mde M."/>
            <person name="Rodrigues A.M."/>
            <person name="Tsui C.K."/>
            <person name="de Almeida L.G."/>
            <person name="Van Diepeningen A.D."/>
            <person name="van den Ende B.G."/>
            <person name="Fernandes G.F."/>
            <person name="Kano R."/>
            <person name="Hamelin R.C."/>
            <person name="Lopes-Bezerra L.M."/>
            <person name="Vasconcelos A.T."/>
            <person name="de Hoog S."/>
            <person name="de Camargo Z.P."/>
            <person name="Felipe M.S."/>
        </authorList>
    </citation>
    <scope>NUCLEOTIDE SEQUENCE [LARGE SCALE GENOMIC DNA]</scope>
    <source>
        <strain evidence="12 13">1099-18</strain>
    </source>
</reference>
<dbReference type="OrthoDB" id="9944568at2759"/>
<dbReference type="EMBL" id="AXCR01000007">
    <property type="protein sequence ID" value="KJR85692.1"/>
    <property type="molecule type" value="Genomic_DNA"/>
</dbReference>
<name>A0A0F2M7S7_SPOSC</name>
<feature type="transmembrane region" description="Helical" evidence="9">
    <location>
        <begin position="200"/>
        <end position="224"/>
    </location>
</feature>
<sequence>MAFHLTPKKRLMATIAISFSFFVAEIIVAFMTKSLALLADAFHYFAQMNDLIGFIVALVAIVISERSDFPQDLSFGWQRARLLGAFFNGVFLLALGVSIFLQSIERFITLQKVENPKLVLIMGCVGFGLNVISAVFLHEHDHDHGDGGGSGGHSHNHAPNEESEHGHVHVDDDDQLHESHAEHRHLTVQTKGSGRDLNMLGAMVHVLGDAANNVGVIIAAVVIWKTHYAGRYYADPGVSIGIALMILLSSIPLVKNSGTILLESAPRGVDIQDVKHDLEKIPGIESVHELHIWRLDQKKAIASAHVVVSDQTVSSFMEKARTVSECLHAYGVHSATLQPELSYSSQVSLAGQTSGNMGGVASLEPGGGKDDLTLSKIAVVLSKGDSVAVDDDGATGATAGSSSNNKHGVCNEADSQGTNGASRSSSNSNSNNNGSSSSDSARRRPSNAVSVIRRRRTEASGCQIPCGTLCENLMCCK</sequence>
<feature type="compositionally biased region" description="Basic and acidic residues" evidence="8">
    <location>
        <begin position="158"/>
        <end position="168"/>
    </location>
</feature>
<dbReference type="InterPro" id="IPR058533">
    <property type="entry name" value="Cation_efflux_TM"/>
</dbReference>
<feature type="transmembrane region" description="Helical" evidence="9">
    <location>
        <begin position="116"/>
        <end position="137"/>
    </location>
</feature>
<feature type="region of interest" description="Disordered" evidence="8">
    <location>
        <begin position="394"/>
        <end position="449"/>
    </location>
</feature>
<proteinExistence type="inferred from homology"/>
<evidence type="ECO:0000256" key="5">
    <source>
        <dbReference type="ARBA" id="ARBA00022833"/>
    </source>
</evidence>
<dbReference type="PANTHER" id="PTHR45820:SF5">
    <property type="entry name" value="DIFFUSION FACILITATOR FAMILY METAL ION TRANSPORTER, PUTATIVE-RELATED"/>
    <property type="match status" value="1"/>
</dbReference>
<dbReference type="AlphaFoldDB" id="A0A0F2M7S7"/>
<feature type="domain" description="Cation efflux protein transmembrane" evidence="10">
    <location>
        <begin position="12"/>
        <end position="262"/>
    </location>
</feature>
<feature type="transmembrane region" description="Helical" evidence="9">
    <location>
        <begin position="44"/>
        <end position="63"/>
    </location>
</feature>
<feature type="compositionally biased region" description="Low complexity" evidence="8">
    <location>
        <begin position="394"/>
        <end position="403"/>
    </location>
</feature>
<dbReference type="InterPro" id="IPR027470">
    <property type="entry name" value="Cation_efflux_CTD"/>
</dbReference>
<feature type="transmembrane region" description="Helical" evidence="9">
    <location>
        <begin position="12"/>
        <end position="32"/>
    </location>
</feature>
<evidence type="ECO:0000256" key="6">
    <source>
        <dbReference type="ARBA" id="ARBA00022989"/>
    </source>
</evidence>
<feature type="region of interest" description="Disordered" evidence="8">
    <location>
        <begin position="143"/>
        <end position="168"/>
    </location>
</feature>
<dbReference type="GeneID" id="27670839"/>
<dbReference type="Proteomes" id="UP000033710">
    <property type="component" value="Unassembled WGS sequence"/>
</dbReference>